<name>A0AAV1DJI0_OLDCO</name>
<proteinExistence type="predicted"/>
<evidence type="ECO:0000313" key="1">
    <source>
        <dbReference type="EMBL" id="CAI9107098.1"/>
    </source>
</evidence>
<accession>A0AAV1DJI0</accession>
<gene>
    <name evidence="1" type="ORF">OLC1_LOCUS15488</name>
</gene>
<sequence>MASTEDKGTGGTAMACNVDVTGNGPSYKMSIPKYLSDNNLGWFAMLMPLEMVLSSR</sequence>
<dbReference type="EMBL" id="OX459122">
    <property type="protein sequence ID" value="CAI9107098.1"/>
    <property type="molecule type" value="Genomic_DNA"/>
</dbReference>
<dbReference type="AlphaFoldDB" id="A0AAV1DJI0"/>
<organism evidence="1 2">
    <name type="scientific">Oldenlandia corymbosa var. corymbosa</name>
    <dbReference type="NCBI Taxonomy" id="529605"/>
    <lineage>
        <taxon>Eukaryota</taxon>
        <taxon>Viridiplantae</taxon>
        <taxon>Streptophyta</taxon>
        <taxon>Embryophyta</taxon>
        <taxon>Tracheophyta</taxon>
        <taxon>Spermatophyta</taxon>
        <taxon>Magnoliopsida</taxon>
        <taxon>eudicotyledons</taxon>
        <taxon>Gunneridae</taxon>
        <taxon>Pentapetalae</taxon>
        <taxon>asterids</taxon>
        <taxon>lamiids</taxon>
        <taxon>Gentianales</taxon>
        <taxon>Rubiaceae</taxon>
        <taxon>Rubioideae</taxon>
        <taxon>Spermacoceae</taxon>
        <taxon>Hedyotis-Oldenlandia complex</taxon>
        <taxon>Oldenlandia</taxon>
    </lineage>
</organism>
<evidence type="ECO:0000313" key="2">
    <source>
        <dbReference type="Proteomes" id="UP001161247"/>
    </source>
</evidence>
<keyword evidence="2" id="KW-1185">Reference proteome</keyword>
<protein>
    <submittedName>
        <fullName evidence="1">OLC1v1006384C1</fullName>
    </submittedName>
</protein>
<reference evidence="1" key="1">
    <citation type="submission" date="2023-03" db="EMBL/GenBank/DDBJ databases">
        <authorList>
            <person name="Julca I."/>
        </authorList>
    </citation>
    <scope>NUCLEOTIDE SEQUENCE</scope>
</reference>
<dbReference type="Proteomes" id="UP001161247">
    <property type="component" value="Chromosome 5"/>
</dbReference>